<evidence type="ECO:0000313" key="2">
    <source>
        <dbReference type="Proteomes" id="UP000287872"/>
    </source>
</evidence>
<dbReference type="EMBL" id="BHYK01000021">
    <property type="protein sequence ID" value="GCD11734.1"/>
    <property type="molecule type" value="Genomic_DNA"/>
</dbReference>
<accession>A0A401UQD2</accession>
<name>A0A401UQD2_9CLOT</name>
<reference evidence="1 2" key="1">
    <citation type="submission" date="2018-11" db="EMBL/GenBank/DDBJ databases">
        <title>Genome sequencing and assembly of Clostridium tagluense strain A121.</title>
        <authorList>
            <person name="Murakami T."/>
            <person name="Segawa T."/>
            <person name="Shcherbakova V.A."/>
            <person name="Mori H."/>
            <person name="Yoshimura Y."/>
        </authorList>
    </citation>
    <scope>NUCLEOTIDE SEQUENCE [LARGE SCALE GENOMIC DNA]</scope>
    <source>
        <strain evidence="1 2">A121</strain>
    </source>
</reference>
<comment type="caution">
    <text evidence="1">The sequence shown here is derived from an EMBL/GenBank/DDBJ whole genome shotgun (WGS) entry which is preliminary data.</text>
</comment>
<dbReference type="Proteomes" id="UP000287872">
    <property type="component" value="Unassembled WGS sequence"/>
</dbReference>
<protein>
    <submittedName>
        <fullName evidence="1">Uncharacterized protein</fullName>
    </submittedName>
</protein>
<sequence>MVNVSTKDIAQAIIYTYDTDNELYSHRILEKKLTQRLNQTHTENGMYYEFSVY</sequence>
<dbReference type="RefSeq" id="WP_185732769.1">
    <property type="nucleotide sequence ID" value="NZ_BHYK01000021.1"/>
</dbReference>
<evidence type="ECO:0000313" key="1">
    <source>
        <dbReference type="EMBL" id="GCD11734.1"/>
    </source>
</evidence>
<keyword evidence="2" id="KW-1185">Reference proteome</keyword>
<proteinExistence type="predicted"/>
<organism evidence="1 2">
    <name type="scientific">Clostridium tagluense</name>
    <dbReference type="NCBI Taxonomy" id="360422"/>
    <lineage>
        <taxon>Bacteria</taxon>
        <taxon>Bacillati</taxon>
        <taxon>Bacillota</taxon>
        <taxon>Clostridia</taxon>
        <taxon>Eubacteriales</taxon>
        <taxon>Clostridiaceae</taxon>
        <taxon>Clostridium</taxon>
    </lineage>
</organism>
<gene>
    <name evidence="1" type="ORF">Ctaglu_33570</name>
</gene>
<dbReference type="AlphaFoldDB" id="A0A401UQD2"/>